<gene>
    <name evidence="2" type="ORF">FPZ24_14380</name>
</gene>
<dbReference type="Pfam" id="PF02698">
    <property type="entry name" value="DUF218"/>
    <property type="match status" value="1"/>
</dbReference>
<dbReference type="AlphaFoldDB" id="A0A5B8LM44"/>
<dbReference type="CDD" id="cd06259">
    <property type="entry name" value="YdcF-like"/>
    <property type="match status" value="1"/>
</dbReference>
<proteinExistence type="predicted"/>
<dbReference type="EMBL" id="CP042306">
    <property type="protein sequence ID" value="QDZ08512.1"/>
    <property type="molecule type" value="Genomic_DNA"/>
</dbReference>
<organism evidence="2 3">
    <name type="scientific">Sphingomonas panacisoli</name>
    <dbReference type="NCBI Taxonomy" id="1813879"/>
    <lineage>
        <taxon>Bacteria</taxon>
        <taxon>Pseudomonadati</taxon>
        <taxon>Pseudomonadota</taxon>
        <taxon>Alphaproteobacteria</taxon>
        <taxon>Sphingomonadales</taxon>
        <taxon>Sphingomonadaceae</taxon>
        <taxon>Sphingomonas</taxon>
    </lineage>
</organism>
<dbReference type="Proteomes" id="UP000315673">
    <property type="component" value="Chromosome"/>
</dbReference>
<sequence>MIVRRLIGFLVLAYILGFAAFMLMLPRPVDGQPTDAIVVPTGAPGRIDRGLDLIAKHQAKRMLITGVAPSVRPIELAKTNRAPIALFACCVDLGHEAVDTRSNAKETADWVKAHGYKSVRLVTSDWHMARAAMELRAALDDDVTIVADGVRSEAPLGLLIVEYNKLLLRRIALWTGIGV</sequence>
<protein>
    <submittedName>
        <fullName evidence="2">YdcF family protein</fullName>
    </submittedName>
</protein>
<accession>A0A5B8LM44</accession>
<reference evidence="2 3" key="1">
    <citation type="submission" date="2019-07" db="EMBL/GenBank/DDBJ databases">
        <title>Full genome sequence of Sphingomonas sp. 4R-6-7(HKS19).</title>
        <authorList>
            <person name="Im W.-T."/>
        </authorList>
    </citation>
    <scope>NUCLEOTIDE SEQUENCE [LARGE SCALE GENOMIC DNA]</scope>
    <source>
        <strain evidence="2 3">HKS19</strain>
    </source>
</reference>
<dbReference type="InterPro" id="IPR003848">
    <property type="entry name" value="DUF218"/>
</dbReference>
<dbReference type="OrthoDB" id="9812311at2"/>
<feature type="domain" description="DUF218" evidence="1">
    <location>
        <begin position="35"/>
        <end position="142"/>
    </location>
</feature>
<dbReference type="KEGG" id="spai:FPZ24_14380"/>
<evidence type="ECO:0000313" key="2">
    <source>
        <dbReference type="EMBL" id="QDZ08512.1"/>
    </source>
</evidence>
<name>A0A5B8LM44_9SPHN</name>
<evidence type="ECO:0000313" key="3">
    <source>
        <dbReference type="Proteomes" id="UP000315673"/>
    </source>
</evidence>
<keyword evidence="3" id="KW-1185">Reference proteome</keyword>
<evidence type="ECO:0000259" key="1">
    <source>
        <dbReference type="Pfam" id="PF02698"/>
    </source>
</evidence>